<dbReference type="GO" id="GO:0005524">
    <property type="term" value="F:ATP binding"/>
    <property type="evidence" value="ECO:0007669"/>
    <property type="project" value="UniProtKB-KW"/>
</dbReference>
<sequence>MEELLKGREDRVRQRNNFIKSFKYKDPVSFVSLTVNIPGRNKLTQFARDLFIEALNSLRLHLFIKGITNCQKKIIKNKAGWTGFVAVPIEPEKLKKICISIEKNHFIGRLFDLDVFDIKNRYYSRKDCGLSDRRCFLCDRPAKECIRVGRHDYREIEFKLSKLEKYFYKMKLKREDNFTKVIGNLAFEAIMKELMVTPKPGLVDAQSSGSHKDMNFDLMVKSAESLKPFFSKFAMLGIKLGRHSKNPLTRLKEVGLEAEEKMFSVTNGINTHKGVIFSLGLLTAATGYFYKKIIFSDYDLAENLCHIVSDWVSGISEKELKKNQNEGNTHGQVVYNEYGFKGARGEAEDGFPNIINVGIPAYRRAIKSNLSEELAVLSVLINLMAHVNDTNILYRSGLDTLNEVKSLSREIIFSGGVGTPEGWERYKKLINFVEKKKVSPGGSADLLILTIFLNELEEKKSLIFTTS</sequence>
<dbReference type="HOGENOM" id="CLU_048409_1_0_9"/>
<dbReference type="InterPro" id="IPR002736">
    <property type="entry name" value="CitG"/>
</dbReference>
<dbReference type="EMBL" id="CP001098">
    <property type="protein sequence ID" value="ACL69228.1"/>
    <property type="molecule type" value="Genomic_DNA"/>
</dbReference>
<dbReference type="NCBIfam" id="TIGR03124">
    <property type="entry name" value="citrate_citX"/>
    <property type="match status" value="1"/>
</dbReference>
<dbReference type="eggNOG" id="COG1767">
    <property type="taxonomic scope" value="Bacteria"/>
</dbReference>
<keyword evidence="8" id="KW-1185">Reference proteome</keyword>
<reference evidence="7 8" key="1">
    <citation type="journal article" date="2009" name="PLoS ONE">
        <title>Genome analysis of the anaerobic thermohalophilic bacterium Halothermothrix orenii.</title>
        <authorList>
            <person name="Mavromatis K."/>
            <person name="Ivanova N."/>
            <person name="Anderson I."/>
            <person name="Lykidis A."/>
            <person name="Hooper S.D."/>
            <person name="Sun H."/>
            <person name="Kunin V."/>
            <person name="Lapidus A."/>
            <person name="Hugenholtz P."/>
            <person name="Patel B."/>
            <person name="Kyrpides N.C."/>
        </authorList>
    </citation>
    <scope>NUCLEOTIDE SEQUENCE [LARGE SCALE GENOMIC DNA]</scope>
    <source>
        <strain evidence="8">H 168 / OCM 544 / DSM 9562</strain>
    </source>
</reference>
<evidence type="ECO:0000256" key="6">
    <source>
        <dbReference type="ARBA" id="ARBA00048574"/>
    </source>
</evidence>
<keyword evidence="3" id="KW-0548">Nucleotidyltransferase</keyword>
<keyword evidence="4" id="KW-0547">Nucleotide-binding</keyword>
<name>B8D201_HALOH</name>
<evidence type="ECO:0000256" key="5">
    <source>
        <dbReference type="ARBA" id="ARBA00022840"/>
    </source>
</evidence>
<evidence type="ECO:0000313" key="7">
    <source>
        <dbReference type="EMBL" id="ACL69228.1"/>
    </source>
</evidence>
<dbReference type="AlphaFoldDB" id="B8D201"/>
<dbReference type="PANTHER" id="PTHR30201:SF2">
    <property type="entry name" value="2-(5''-TRIPHOSPHORIBOSYL)-3'-DEPHOSPHOCOENZYME-A SYNTHASE"/>
    <property type="match status" value="1"/>
</dbReference>
<dbReference type="GO" id="GO:0051191">
    <property type="term" value="P:prosthetic group biosynthetic process"/>
    <property type="evidence" value="ECO:0007669"/>
    <property type="project" value="InterPro"/>
</dbReference>
<dbReference type="InterPro" id="IPR005551">
    <property type="entry name" value="CitX"/>
</dbReference>
<dbReference type="Pfam" id="PF03802">
    <property type="entry name" value="CitX"/>
    <property type="match status" value="1"/>
</dbReference>
<dbReference type="KEGG" id="hor:Hore_04700"/>
<dbReference type="GO" id="GO:0016757">
    <property type="term" value="F:glycosyltransferase activity"/>
    <property type="evidence" value="ECO:0007669"/>
    <property type="project" value="UniProtKB-KW"/>
</dbReference>
<dbReference type="STRING" id="373903.Hore_04700"/>
<organism evidence="7 8">
    <name type="scientific">Halothermothrix orenii (strain H 168 / OCM 544 / DSM 9562)</name>
    <dbReference type="NCBI Taxonomy" id="373903"/>
    <lineage>
        <taxon>Bacteria</taxon>
        <taxon>Bacillati</taxon>
        <taxon>Bacillota</taxon>
        <taxon>Clostridia</taxon>
        <taxon>Halanaerobiales</taxon>
        <taxon>Halothermotrichaceae</taxon>
        <taxon>Halothermothrix</taxon>
    </lineage>
</organism>
<dbReference type="Gene3D" id="1.10.4200.10">
    <property type="entry name" value="Triphosphoribosyl-dephospho-CoA protein"/>
    <property type="match status" value="1"/>
</dbReference>
<evidence type="ECO:0000256" key="3">
    <source>
        <dbReference type="ARBA" id="ARBA00022695"/>
    </source>
</evidence>
<dbReference type="RefSeq" id="WP_012635416.1">
    <property type="nucleotide sequence ID" value="NC_011899.1"/>
</dbReference>
<evidence type="ECO:0000256" key="1">
    <source>
        <dbReference type="ARBA" id="ARBA00001210"/>
    </source>
</evidence>
<keyword evidence="5" id="KW-0067">ATP-binding</keyword>
<gene>
    <name evidence="7" type="ordered locus">Hore_04700</name>
</gene>
<evidence type="ECO:0000313" key="8">
    <source>
        <dbReference type="Proteomes" id="UP000000719"/>
    </source>
</evidence>
<dbReference type="PANTHER" id="PTHR30201">
    <property type="entry name" value="TRIPHOSPHORIBOSYL-DEPHOSPHO-COA SYNTHASE"/>
    <property type="match status" value="1"/>
</dbReference>
<dbReference type="eggNOG" id="COG3697">
    <property type="taxonomic scope" value="Bacteria"/>
</dbReference>
<accession>B8D201</accession>
<dbReference type="Proteomes" id="UP000000719">
    <property type="component" value="Chromosome"/>
</dbReference>
<protein>
    <submittedName>
        <fullName evidence="7">Triphosphoribosyl-dephospho-CoA synthase</fullName>
        <ecNumber evidence="7">2.4.2.52</ecNumber>
    </submittedName>
</protein>
<dbReference type="GO" id="GO:0050519">
    <property type="term" value="F:holo-citrate lyase synthase activity"/>
    <property type="evidence" value="ECO:0007669"/>
    <property type="project" value="UniProtKB-EC"/>
</dbReference>
<dbReference type="GO" id="GO:0046917">
    <property type="term" value="F:triphosphoribosyl-dephospho-CoA synthase activity"/>
    <property type="evidence" value="ECO:0007669"/>
    <property type="project" value="UniProtKB-EC"/>
</dbReference>
<dbReference type="OrthoDB" id="114886at2"/>
<dbReference type="Pfam" id="PF01874">
    <property type="entry name" value="CitG"/>
    <property type="match status" value="1"/>
</dbReference>
<evidence type="ECO:0000256" key="4">
    <source>
        <dbReference type="ARBA" id="ARBA00022741"/>
    </source>
</evidence>
<comment type="catalytic activity">
    <reaction evidence="1">
        <text>3'-dephospho-CoA + ATP = 2'-(5''-triphospho-alpha-D-ribosyl)-3'-dephospho-CoA + adenine</text>
        <dbReference type="Rhea" id="RHEA:15117"/>
        <dbReference type="ChEBI" id="CHEBI:16708"/>
        <dbReference type="ChEBI" id="CHEBI:30616"/>
        <dbReference type="ChEBI" id="CHEBI:57328"/>
        <dbReference type="ChEBI" id="CHEBI:61378"/>
        <dbReference type="EC" id="2.4.2.52"/>
    </reaction>
</comment>
<comment type="catalytic activity">
    <reaction evidence="6">
        <text>apo-[citrate lyase ACP] + 2'-(5''-triphospho-alpha-D-ribosyl)-3'-dephospho-CoA = holo-[citrate lyase ACP] + diphosphate</text>
        <dbReference type="Rhea" id="RHEA:16333"/>
        <dbReference type="Rhea" id="RHEA-COMP:10157"/>
        <dbReference type="Rhea" id="RHEA-COMP:10158"/>
        <dbReference type="ChEBI" id="CHEBI:29999"/>
        <dbReference type="ChEBI" id="CHEBI:33019"/>
        <dbReference type="ChEBI" id="CHEBI:61378"/>
        <dbReference type="ChEBI" id="CHEBI:82683"/>
        <dbReference type="EC" id="2.7.7.61"/>
    </reaction>
</comment>
<dbReference type="EC" id="2.4.2.52" evidence="7"/>
<proteinExistence type="predicted"/>
<keyword evidence="2 7" id="KW-0808">Transferase</keyword>
<evidence type="ECO:0000256" key="2">
    <source>
        <dbReference type="ARBA" id="ARBA00022679"/>
    </source>
</evidence>
<keyword evidence="7" id="KW-0328">Glycosyltransferase</keyword>